<proteinExistence type="predicted"/>
<organism evidence="2 3">
    <name type="scientific">Aeropyrum pernix</name>
    <dbReference type="NCBI Taxonomy" id="56636"/>
    <lineage>
        <taxon>Archaea</taxon>
        <taxon>Thermoproteota</taxon>
        <taxon>Thermoprotei</taxon>
        <taxon>Desulfurococcales</taxon>
        <taxon>Desulfurococcaceae</taxon>
        <taxon>Aeropyrum</taxon>
    </lineage>
</organism>
<keyword evidence="1" id="KW-0812">Transmembrane</keyword>
<dbReference type="Proteomes" id="UP000291213">
    <property type="component" value="Unassembled WGS sequence"/>
</dbReference>
<accession>A0A401HAV5</accession>
<evidence type="ECO:0000313" key="3">
    <source>
        <dbReference type="Proteomes" id="UP000291213"/>
    </source>
</evidence>
<comment type="caution">
    <text evidence="2">The sequence shown here is derived from an EMBL/GenBank/DDBJ whole genome shotgun (WGS) entry which is preliminary data.</text>
</comment>
<keyword evidence="1" id="KW-1133">Transmembrane helix</keyword>
<gene>
    <name evidence="2" type="ORF">apy_12170</name>
</gene>
<feature type="transmembrane region" description="Helical" evidence="1">
    <location>
        <begin position="69"/>
        <end position="87"/>
    </location>
</feature>
<reference evidence="2 3" key="1">
    <citation type="submission" date="2017-02" db="EMBL/GenBank/DDBJ databases">
        <title>isolation and characterization of a novel temperate virus Aeropyrum globular virus 1 infecting hyperthermophilic archaeon Aeropyrum.</title>
        <authorList>
            <person name="Yumiya M."/>
            <person name="Yoshida T."/>
            <person name="Sako Y."/>
        </authorList>
    </citation>
    <scope>NUCLEOTIDE SEQUENCE [LARGE SCALE GENOMIC DNA]</scope>
    <source>
        <strain evidence="2 3">YK1-12-2013</strain>
    </source>
</reference>
<feature type="transmembrane region" description="Helical" evidence="1">
    <location>
        <begin position="28"/>
        <end position="57"/>
    </location>
</feature>
<feature type="non-terminal residue" evidence="2">
    <location>
        <position position="132"/>
    </location>
</feature>
<name>A0A401HAV5_AERPX</name>
<protein>
    <submittedName>
        <fullName evidence="2">Uncharacterized protein</fullName>
    </submittedName>
</protein>
<evidence type="ECO:0000256" key="1">
    <source>
        <dbReference type="SAM" id="Phobius"/>
    </source>
</evidence>
<evidence type="ECO:0000313" key="2">
    <source>
        <dbReference type="EMBL" id="GBF09492.1"/>
    </source>
</evidence>
<keyword evidence="1" id="KW-0472">Membrane</keyword>
<dbReference type="AlphaFoldDB" id="A0A401HAV5"/>
<feature type="transmembrane region" description="Helical" evidence="1">
    <location>
        <begin position="107"/>
        <end position="126"/>
    </location>
</feature>
<sequence>MGVSVLSPLFIAAAQGLGDTVFIGLTAVYWLLGAIVYRVSNSIIAAFSTLILPLYLWPKDGEIPLNPSVYAGVSLLAAAAARVLARPGQEGPYADPSIEAVVTAGRLSPAALATALGFATALWLGFHPQQLS</sequence>
<dbReference type="EMBL" id="BDMD01000071">
    <property type="protein sequence ID" value="GBF09492.1"/>
    <property type="molecule type" value="Genomic_DNA"/>
</dbReference>